<proteinExistence type="predicted"/>
<gene>
    <name evidence="1" type="ORF">MBHS_01368</name>
</gene>
<protein>
    <submittedName>
        <fullName evidence="1">Uncharacterized protein</fullName>
    </submittedName>
</protein>
<sequence>MFGLINGIIRQTVAPGLIGHKAHGVTMFTAPVTQCRPVIPEINTSATAVLWQRHDSRHINIRPMLSTFHLGINHRLTLNQIILTWLRIKIILPLRQFPVFELLRQHAVFSRTPGQRPYARSTFALHHAPSFCFYHIWTSHTKHPPWHVCCRVSNISTCVSSKSILPIG</sequence>
<name>A0A1H6F918_9GAMM</name>
<organism evidence="1 2">
    <name type="scientific">Candidatus Venteria ishoeyi</name>
    <dbReference type="NCBI Taxonomy" id="1899563"/>
    <lineage>
        <taxon>Bacteria</taxon>
        <taxon>Pseudomonadati</taxon>
        <taxon>Pseudomonadota</taxon>
        <taxon>Gammaproteobacteria</taxon>
        <taxon>Thiotrichales</taxon>
        <taxon>Thiotrichaceae</taxon>
        <taxon>Venteria</taxon>
    </lineage>
</organism>
<dbReference type="EMBL" id="FMSV02000318">
    <property type="protein sequence ID" value="SEH05514.1"/>
    <property type="molecule type" value="Genomic_DNA"/>
</dbReference>
<keyword evidence="2" id="KW-1185">Reference proteome</keyword>
<accession>A0A1H6F918</accession>
<evidence type="ECO:0000313" key="2">
    <source>
        <dbReference type="Proteomes" id="UP000236724"/>
    </source>
</evidence>
<evidence type="ECO:0000313" key="1">
    <source>
        <dbReference type="EMBL" id="SEH05514.1"/>
    </source>
</evidence>
<dbReference type="AlphaFoldDB" id="A0A1H6F918"/>
<reference evidence="1 2" key="1">
    <citation type="submission" date="2016-10" db="EMBL/GenBank/DDBJ databases">
        <authorList>
            <person name="de Groot N.N."/>
        </authorList>
    </citation>
    <scope>NUCLEOTIDE SEQUENCE [LARGE SCALE GENOMIC DNA]</scope>
    <source>
        <strain evidence="1">MBHS1</strain>
    </source>
</reference>
<dbReference type="Proteomes" id="UP000236724">
    <property type="component" value="Unassembled WGS sequence"/>
</dbReference>